<evidence type="ECO:0000259" key="4">
    <source>
        <dbReference type="PROSITE" id="PS50893"/>
    </source>
</evidence>
<dbReference type="Proteomes" id="UP001207626">
    <property type="component" value="Unassembled WGS sequence"/>
</dbReference>
<comment type="caution">
    <text evidence="5">The sequence shown here is derived from an EMBL/GenBank/DDBJ whole genome shotgun (WGS) entry which is preliminary data.</text>
</comment>
<keyword evidence="6" id="KW-1185">Reference proteome</keyword>
<dbReference type="PROSITE" id="PS50893">
    <property type="entry name" value="ABC_TRANSPORTER_2"/>
    <property type="match status" value="1"/>
</dbReference>
<dbReference type="InterPro" id="IPR025302">
    <property type="entry name" value="DrrA1/2-like_C"/>
</dbReference>
<keyword evidence="1" id="KW-0813">Transport</keyword>
<protein>
    <submittedName>
        <fullName evidence="5">ABC transporter ATP-binding protein</fullName>
    </submittedName>
</protein>
<dbReference type="InterPro" id="IPR003593">
    <property type="entry name" value="AAA+_ATPase"/>
</dbReference>
<dbReference type="InterPro" id="IPR017871">
    <property type="entry name" value="ABC_transporter-like_CS"/>
</dbReference>
<dbReference type="GO" id="GO:0005524">
    <property type="term" value="F:ATP binding"/>
    <property type="evidence" value="ECO:0007669"/>
    <property type="project" value="UniProtKB-KW"/>
</dbReference>
<evidence type="ECO:0000313" key="6">
    <source>
        <dbReference type="Proteomes" id="UP001207626"/>
    </source>
</evidence>
<dbReference type="Pfam" id="PF13732">
    <property type="entry name" value="DrrA1-3_C"/>
    <property type="match status" value="1"/>
</dbReference>
<name>A0ABT4DSQ6_9BACL</name>
<dbReference type="Gene3D" id="3.40.50.300">
    <property type="entry name" value="P-loop containing nucleotide triphosphate hydrolases"/>
    <property type="match status" value="1"/>
</dbReference>
<evidence type="ECO:0000256" key="3">
    <source>
        <dbReference type="ARBA" id="ARBA00022840"/>
    </source>
</evidence>
<dbReference type="PROSITE" id="PS00211">
    <property type="entry name" value="ABC_TRANSPORTER_1"/>
    <property type="match status" value="1"/>
</dbReference>
<proteinExistence type="predicted"/>
<dbReference type="Pfam" id="PF00005">
    <property type="entry name" value="ABC_tran"/>
    <property type="match status" value="1"/>
</dbReference>
<dbReference type="RefSeq" id="WP_087432008.1">
    <property type="nucleotide sequence ID" value="NZ_JAMDLV010000035.1"/>
</dbReference>
<dbReference type="PANTHER" id="PTHR43582:SF2">
    <property type="entry name" value="LINEARMYCIN RESISTANCE ATP-BINDING PROTEIN LNRL"/>
    <property type="match status" value="1"/>
</dbReference>
<dbReference type="PANTHER" id="PTHR43582">
    <property type="entry name" value="LINEARMYCIN RESISTANCE ATP-BINDING PROTEIN LNRL"/>
    <property type="match status" value="1"/>
</dbReference>
<evidence type="ECO:0000256" key="2">
    <source>
        <dbReference type="ARBA" id="ARBA00022741"/>
    </source>
</evidence>
<evidence type="ECO:0000256" key="1">
    <source>
        <dbReference type="ARBA" id="ARBA00022448"/>
    </source>
</evidence>
<dbReference type="InterPro" id="IPR027417">
    <property type="entry name" value="P-loop_NTPase"/>
</dbReference>
<feature type="domain" description="ABC transporter" evidence="4">
    <location>
        <begin position="5"/>
        <end position="235"/>
    </location>
</feature>
<organism evidence="5 6">
    <name type="scientific">Paenibacillus apiarius</name>
    <dbReference type="NCBI Taxonomy" id="46240"/>
    <lineage>
        <taxon>Bacteria</taxon>
        <taxon>Bacillati</taxon>
        <taxon>Bacillota</taxon>
        <taxon>Bacilli</taxon>
        <taxon>Bacillales</taxon>
        <taxon>Paenibacillaceae</taxon>
        <taxon>Paenibacillus</taxon>
    </lineage>
</organism>
<dbReference type="SMART" id="SM00382">
    <property type="entry name" value="AAA"/>
    <property type="match status" value="1"/>
</dbReference>
<keyword evidence="2" id="KW-0547">Nucleotide-binding</keyword>
<dbReference type="EMBL" id="JAMDLW010000015">
    <property type="protein sequence ID" value="MCY9520387.1"/>
    <property type="molecule type" value="Genomic_DNA"/>
</dbReference>
<accession>A0ABT4DSQ6</accession>
<dbReference type="SUPFAM" id="SSF52540">
    <property type="entry name" value="P-loop containing nucleoside triphosphate hydrolases"/>
    <property type="match status" value="1"/>
</dbReference>
<gene>
    <name evidence="5" type="ORF">M5X09_11935</name>
</gene>
<keyword evidence="3 5" id="KW-0067">ATP-binding</keyword>
<dbReference type="InterPro" id="IPR003439">
    <property type="entry name" value="ABC_transporter-like_ATP-bd"/>
</dbReference>
<evidence type="ECO:0000313" key="5">
    <source>
        <dbReference type="EMBL" id="MCY9520387.1"/>
    </source>
</evidence>
<reference evidence="5 6" key="1">
    <citation type="submission" date="2022-05" db="EMBL/GenBank/DDBJ databases">
        <title>Genome Sequencing of Bee-Associated Microbes.</title>
        <authorList>
            <person name="Dunlap C."/>
        </authorList>
    </citation>
    <scope>NUCLEOTIDE SEQUENCE [LARGE SCALE GENOMIC DNA]</scope>
    <source>
        <strain evidence="5 6">NRRL NRS-1438</strain>
    </source>
</reference>
<sequence>MEYALQVSQLHKSYGQKTVLNGVSFQVRPGTCFGLLGPNGAGKSTTMKILAGILAPDSGSVHVFGIDAVQRAGDVRKVIGYVPQNITLYEKLTAYDNLLFFGEMYGFQGAALKQRISEVLELVGLQDRARDALSTFSGGMMRRVNMAAALLHRPKLIILDEPTVGIDPQSRNHIFEMIRQLNQEGVTILYSTHYMEEVEVMCEDVAIIDHGSVIVHGGLHELLAQYGTQSVYVETDGAAVPDLASVPGTSASHGSGWKIETDDVLRTMRSVSDACLQSHCAVTRLEVVRPSLETVFLNITGTSLRDA</sequence>